<evidence type="ECO:0000259" key="8">
    <source>
        <dbReference type="SMART" id="SM01035"/>
    </source>
</evidence>
<dbReference type="GO" id="GO:0043021">
    <property type="term" value="F:ribonucleoprotein complex binding"/>
    <property type="evidence" value="ECO:0007669"/>
    <property type="project" value="TreeGrafter"/>
</dbReference>
<keyword evidence="10" id="KW-1185">Reference proteome</keyword>
<feature type="domain" description="BOP1 N-terminal" evidence="8">
    <location>
        <begin position="33"/>
        <end position="268"/>
    </location>
</feature>
<accession>A0A0A1U088</accession>
<reference evidence="9 10" key="1">
    <citation type="submission" date="2012-10" db="EMBL/GenBank/DDBJ databases">
        <authorList>
            <person name="Zafar N."/>
            <person name="Inman J."/>
            <person name="Hall N."/>
            <person name="Lorenzi H."/>
            <person name="Caler E."/>
        </authorList>
    </citation>
    <scope>NUCLEOTIDE SEQUENCE [LARGE SCALE GENOMIC DNA]</scope>
    <source>
        <strain evidence="9 10">IP1</strain>
    </source>
</reference>
<dbReference type="Pfam" id="PF00400">
    <property type="entry name" value="WD40"/>
    <property type="match status" value="1"/>
</dbReference>
<evidence type="ECO:0000256" key="6">
    <source>
        <dbReference type="ARBA" id="ARBA00023242"/>
    </source>
</evidence>
<dbReference type="SMART" id="SM00320">
    <property type="entry name" value="WD40"/>
    <property type="match status" value="3"/>
</dbReference>
<dbReference type="GO" id="GO:0070545">
    <property type="term" value="C:PeBoW complex"/>
    <property type="evidence" value="ECO:0007669"/>
    <property type="project" value="TreeGrafter"/>
</dbReference>
<dbReference type="InterPro" id="IPR015943">
    <property type="entry name" value="WD40/YVTN_repeat-like_dom_sf"/>
</dbReference>
<keyword evidence="5" id="KW-0677">Repeat</keyword>
<keyword evidence="2" id="KW-0690">Ribosome biogenesis</keyword>
<evidence type="ECO:0000313" key="9">
    <source>
        <dbReference type="EMBL" id="ELP87305.1"/>
    </source>
</evidence>
<evidence type="ECO:0000313" key="10">
    <source>
        <dbReference type="Proteomes" id="UP000014680"/>
    </source>
</evidence>
<dbReference type="SUPFAM" id="SSF50978">
    <property type="entry name" value="WD40 repeat-like"/>
    <property type="match status" value="1"/>
</dbReference>
<dbReference type="InterPro" id="IPR028598">
    <property type="entry name" value="BOP1/Erb1"/>
</dbReference>
<comment type="subcellular location">
    <subcellularLocation>
        <location evidence="1">Nucleus</location>
        <location evidence="1">Nucleolus</location>
    </subcellularLocation>
</comment>
<evidence type="ECO:0000256" key="3">
    <source>
        <dbReference type="ARBA" id="ARBA00022552"/>
    </source>
</evidence>
<dbReference type="PANTHER" id="PTHR17605">
    <property type="entry name" value="RIBOSOME BIOGENESIS PROTEIN BOP1 BLOCK OF PROLIFERATION 1 PROTEIN"/>
    <property type="match status" value="1"/>
</dbReference>
<keyword evidence="3" id="KW-0698">rRNA processing</keyword>
<dbReference type="GeneID" id="14886412"/>
<dbReference type="Pfam" id="PF08145">
    <property type="entry name" value="BOP1NT"/>
    <property type="match status" value="1"/>
</dbReference>
<dbReference type="OMA" id="MRPAKGE"/>
<dbReference type="InterPro" id="IPR036322">
    <property type="entry name" value="WD40_repeat_dom_sf"/>
</dbReference>
<dbReference type="KEGG" id="eiv:EIN_095620"/>
<evidence type="ECO:0000256" key="5">
    <source>
        <dbReference type="ARBA" id="ARBA00022737"/>
    </source>
</evidence>
<dbReference type="VEuPathDB" id="AmoebaDB:EIN_095620"/>
<evidence type="ECO:0000256" key="7">
    <source>
        <dbReference type="SAM" id="MobiDB-lite"/>
    </source>
</evidence>
<evidence type="ECO:0000256" key="2">
    <source>
        <dbReference type="ARBA" id="ARBA00022517"/>
    </source>
</evidence>
<evidence type="ECO:0000256" key="1">
    <source>
        <dbReference type="ARBA" id="ARBA00004604"/>
    </source>
</evidence>
<dbReference type="RefSeq" id="XP_004254076.1">
    <property type="nucleotide sequence ID" value="XM_004254028.1"/>
</dbReference>
<dbReference type="EMBL" id="KB206860">
    <property type="protein sequence ID" value="ELP87305.1"/>
    <property type="molecule type" value="Genomic_DNA"/>
</dbReference>
<organism evidence="9 10">
    <name type="scientific">Entamoeba invadens IP1</name>
    <dbReference type="NCBI Taxonomy" id="370355"/>
    <lineage>
        <taxon>Eukaryota</taxon>
        <taxon>Amoebozoa</taxon>
        <taxon>Evosea</taxon>
        <taxon>Archamoebae</taxon>
        <taxon>Mastigamoebida</taxon>
        <taxon>Entamoebidae</taxon>
        <taxon>Entamoeba</taxon>
    </lineage>
</organism>
<proteinExistence type="predicted"/>
<dbReference type="GO" id="GO:0000463">
    <property type="term" value="P:maturation of LSU-rRNA from tricistronic rRNA transcript (SSU-rRNA, 5.8S rRNA, LSU-rRNA)"/>
    <property type="evidence" value="ECO:0007669"/>
    <property type="project" value="TreeGrafter"/>
</dbReference>
<dbReference type="SMART" id="SM01035">
    <property type="entry name" value="BOP1NT"/>
    <property type="match status" value="1"/>
</dbReference>
<gene>
    <name evidence="9" type="ORF">EIN_095620</name>
</gene>
<evidence type="ECO:0000256" key="4">
    <source>
        <dbReference type="ARBA" id="ARBA00022574"/>
    </source>
</evidence>
<dbReference type="Proteomes" id="UP000014680">
    <property type="component" value="Unassembled WGS sequence"/>
</dbReference>
<dbReference type="InterPro" id="IPR012953">
    <property type="entry name" value="BOP1_N_dom"/>
</dbReference>
<dbReference type="Gene3D" id="2.130.10.10">
    <property type="entry name" value="YVTN repeat-like/Quinoprotein amine dehydrogenase"/>
    <property type="match status" value="1"/>
</dbReference>
<name>A0A0A1U088_ENTIV</name>
<dbReference type="InterPro" id="IPR001680">
    <property type="entry name" value="WD40_rpt"/>
</dbReference>
<protein>
    <submittedName>
        <fullName evidence="9">Ribosome biogenesis protein bop1, putative</fullName>
    </submittedName>
</protein>
<keyword evidence="4" id="KW-0853">WD repeat</keyword>
<sequence>MSTRKVYDEENDDMNTSDEVSVDTLGNIPLEWYDDYEHQGYGLDGKPLPKPTQGAIDSIDKFLALTDDPNYYKTVYDENGNATVLNPDDIRLVNAILSNKTQSDLEKEFPSVTFPYDDWMIPVSDPTPSKKSFIPNYKENKLISKLAKKLAKKFVSLPQKVERKTPRIRDVWAYAPPKSKRSPMMPLPPPPMPTDADSYHPPPEFKKDDQEDFQRLMDVPQYSDILKDRYTRCLELYVAPRKTVTIKDRKDHLKETILPPLEELRPFPSNKNTVLRTGKILRCVAVDPLGEGIFVRWLGTKDDILYIACDEDVYVLPLNVRDIERDLSPYQIEEDKTEVFTNKTSFNAPNVELKDMGVTMVIHHPYVVKDLSLHRKGHYIACIFGSSSMGYCVIHHIPSKKSQNPVKGLKGLLQKAIFHPSKPILAVASLRRVVLFDLQKGATLKKLNVKTLSISDIAFHPCGEHLIVTTFDRKCVWYDLQAGVDPYKVMRLHNAPCRSLAFHQSYPLFASIGDDALIQVMHASASSDITLDPVIIPLVKLKGHNMKGKIGGIDLQFHPILPWIYSVGADGTMQMFTDWF</sequence>
<dbReference type="OrthoDB" id="5571054at2759"/>
<dbReference type="PANTHER" id="PTHR17605:SF0">
    <property type="entry name" value="RIBOSOME BIOGENESIS PROTEIN BOP1"/>
    <property type="match status" value="1"/>
</dbReference>
<keyword evidence="6" id="KW-0539">Nucleus</keyword>
<feature type="region of interest" description="Disordered" evidence="7">
    <location>
        <begin position="1"/>
        <end position="20"/>
    </location>
</feature>
<dbReference type="GO" id="GO:0030687">
    <property type="term" value="C:preribosome, large subunit precursor"/>
    <property type="evidence" value="ECO:0007669"/>
    <property type="project" value="TreeGrafter"/>
</dbReference>
<dbReference type="AlphaFoldDB" id="A0A0A1U088"/>